<feature type="compositionally biased region" description="Basic and acidic residues" evidence="1">
    <location>
        <begin position="127"/>
        <end position="139"/>
    </location>
</feature>
<keyword evidence="3" id="KW-1185">Reference proteome</keyword>
<evidence type="ECO:0000256" key="1">
    <source>
        <dbReference type="SAM" id="MobiDB-lite"/>
    </source>
</evidence>
<dbReference type="GeneID" id="85386083"/>
<comment type="caution">
    <text evidence="2">The sequence shown here is derived from an EMBL/GenBank/DDBJ whole genome shotgun (WGS) entry which is preliminary data.</text>
</comment>
<gene>
    <name evidence="2" type="ORF">BDZ83DRAFT_290504</name>
</gene>
<dbReference type="EMBL" id="JAHMHS010000004">
    <property type="protein sequence ID" value="KAK1730952.1"/>
    <property type="molecule type" value="Genomic_DNA"/>
</dbReference>
<organism evidence="2 3">
    <name type="scientific">Glomerella acutata</name>
    <name type="common">Colletotrichum acutatum</name>
    <dbReference type="NCBI Taxonomy" id="27357"/>
    <lineage>
        <taxon>Eukaryota</taxon>
        <taxon>Fungi</taxon>
        <taxon>Dikarya</taxon>
        <taxon>Ascomycota</taxon>
        <taxon>Pezizomycotina</taxon>
        <taxon>Sordariomycetes</taxon>
        <taxon>Hypocreomycetidae</taxon>
        <taxon>Glomerellales</taxon>
        <taxon>Glomerellaceae</taxon>
        <taxon>Colletotrichum</taxon>
        <taxon>Colletotrichum acutatum species complex</taxon>
    </lineage>
</organism>
<accession>A0AAD8XNX2</accession>
<evidence type="ECO:0000313" key="3">
    <source>
        <dbReference type="Proteomes" id="UP001244207"/>
    </source>
</evidence>
<protein>
    <submittedName>
        <fullName evidence="2">Uncharacterized protein</fullName>
    </submittedName>
</protein>
<evidence type="ECO:0000313" key="2">
    <source>
        <dbReference type="EMBL" id="KAK1730952.1"/>
    </source>
</evidence>
<dbReference type="RefSeq" id="XP_060371007.1">
    <property type="nucleotide sequence ID" value="XM_060502184.1"/>
</dbReference>
<feature type="region of interest" description="Disordered" evidence="1">
    <location>
        <begin position="126"/>
        <end position="149"/>
    </location>
</feature>
<proteinExistence type="predicted"/>
<name>A0AAD8XNX2_GLOAC</name>
<reference evidence="2" key="1">
    <citation type="submission" date="2021-12" db="EMBL/GenBank/DDBJ databases">
        <title>Comparative genomics, transcriptomics and evolutionary studies reveal genomic signatures of adaptation to plant cell wall in hemibiotrophic fungi.</title>
        <authorList>
            <consortium name="DOE Joint Genome Institute"/>
            <person name="Baroncelli R."/>
            <person name="Diaz J.F."/>
            <person name="Benocci T."/>
            <person name="Peng M."/>
            <person name="Battaglia E."/>
            <person name="Haridas S."/>
            <person name="Andreopoulos W."/>
            <person name="Labutti K."/>
            <person name="Pangilinan J."/>
            <person name="Floch G.L."/>
            <person name="Makela M.R."/>
            <person name="Henrissat B."/>
            <person name="Grigoriev I.V."/>
            <person name="Crouch J.A."/>
            <person name="De Vries R.P."/>
            <person name="Sukno S.A."/>
            <person name="Thon M.R."/>
        </authorList>
    </citation>
    <scope>NUCLEOTIDE SEQUENCE</scope>
    <source>
        <strain evidence="2">CBS 112980</strain>
    </source>
</reference>
<dbReference type="AlphaFoldDB" id="A0AAD8XNX2"/>
<sequence length="310" mass="33475">MDIPVATVTMQVLSHISHPPILAGGGALDSLSLFSSSLPTPGAGFGISWYPQLTPCRAAGVTARGISHGRGCRATPSTAPTPVLSRYSVGNAFSTTVHSRVRSANRSRRIGNERFGGGGLFTRWKRKEAGGRKKKKEGEAADPPPSPILQSRRTLCQFFLSYMRMQIDADAAQMREGVYGYKDRAGWNTKRRVLTGTGKGRWERACRESISRNDLLHREEETESGRNGHIQTTAGCISDASCSSFRRKRSPPGVVTIVGLSPAAASSSPAIGALPFYPLSLTLLSPLTHARGRRPSAESNLFDCEFRNSS</sequence>
<dbReference type="Proteomes" id="UP001244207">
    <property type="component" value="Unassembled WGS sequence"/>
</dbReference>